<gene>
    <name evidence="1" type="ORF">Bpfe_005230</name>
</gene>
<keyword evidence="2" id="KW-1185">Reference proteome</keyword>
<organism evidence="1 2">
    <name type="scientific">Biomphalaria pfeifferi</name>
    <name type="common">Bloodfluke planorb</name>
    <name type="synonym">Freshwater snail</name>
    <dbReference type="NCBI Taxonomy" id="112525"/>
    <lineage>
        <taxon>Eukaryota</taxon>
        <taxon>Metazoa</taxon>
        <taxon>Spiralia</taxon>
        <taxon>Lophotrochozoa</taxon>
        <taxon>Mollusca</taxon>
        <taxon>Gastropoda</taxon>
        <taxon>Heterobranchia</taxon>
        <taxon>Euthyneura</taxon>
        <taxon>Panpulmonata</taxon>
        <taxon>Hygrophila</taxon>
        <taxon>Lymnaeoidea</taxon>
        <taxon>Planorbidae</taxon>
        <taxon>Biomphalaria</taxon>
    </lineage>
</organism>
<reference evidence="1" key="1">
    <citation type="journal article" date="2023" name="PLoS Negl. Trop. Dis.">
        <title>A genome sequence for Biomphalaria pfeifferi, the major vector snail for the human-infecting parasite Schistosoma mansoni.</title>
        <authorList>
            <person name="Bu L."/>
            <person name="Lu L."/>
            <person name="Laidemitt M.R."/>
            <person name="Zhang S.M."/>
            <person name="Mutuku M."/>
            <person name="Mkoji G."/>
            <person name="Steinauer M."/>
            <person name="Loker E.S."/>
        </authorList>
    </citation>
    <scope>NUCLEOTIDE SEQUENCE</scope>
    <source>
        <strain evidence="1">KasaAsao</strain>
    </source>
</reference>
<dbReference type="EMBL" id="JASAOG010000014">
    <property type="protein sequence ID" value="KAK0065204.1"/>
    <property type="molecule type" value="Genomic_DNA"/>
</dbReference>
<proteinExistence type="predicted"/>
<sequence length="118" mass="13446">MAIQIAPVCCAIERWSYLLIGAWFRFHSSSFPTPRSRVKEVRPNEILISMYLSLRETLLPRMRPSPTSLYGFIIQAPRTSHLIASYIRVGVFCCLKVDPSRSPHIPVEGESLITLDQN</sequence>
<dbReference type="Proteomes" id="UP001233172">
    <property type="component" value="Unassembled WGS sequence"/>
</dbReference>
<accession>A0AAD8C2E0</accession>
<protein>
    <submittedName>
        <fullName evidence="1">Uncharacterized protein</fullName>
    </submittedName>
</protein>
<comment type="caution">
    <text evidence="1">The sequence shown here is derived from an EMBL/GenBank/DDBJ whole genome shotgun (WGS) entry which is preliminary data.</text>
</comment>
<evidence type="ECO:0000313" key="1">
    <source>
        <dbReference type="EMBL" id="KAK0065204.1"/>
    </source>
</evidence>
<name>A0AAD8C2E0_BIOPF</name>
<reference evidence="1" key="2">
    <citation type="submission" date="2023-04" db="EMBL/GenBank/DDBJ databases">
        <authorList>
            <person name="Bu L."/>
            <person name="Lu L."/>
            <person name="Laidemitt M.R."/>
            <person name="Zhang S.M."/>
            <person name="Mutuku M."/>
            <person name="Mkoji G."/>
            <person name="Steinauer M."/>
            <person name="Loker E.S."/>
        </authorList>
    </citation>
    <scope>NUCLEOTIDE SEQUENCE</scope>
    <source>
        <strain evidence="1">KasaAsao</strain>
        <tissue evidence="1">Whole Snail</tissue>
    </source>
</reference>
<dbReference type="AlphaFoldDB" id="A0AAD8C2E0"/>
<evidence type="ECO:0000313" key="2">
    <source>
        <dbReference type="Proteomes" id="UP001233172"/>
    </source>
</evidence>